<sequence>MACPLTEADSISASLGAWLYLPSEYVQVAYRLLQHCFPGSVGRRSWVGLGAKRACSTRSMTCSSTLTGCAASQRSRRRVGCRGGAIAWPPASLTTLGLVVHLQGGSRDCHHSGTKHSKQSVDAALYSRISAAWARCRNANLVLLVLGIRALSMTL</sequence>
<organism evidence="1 2">
    <name type="scientific">Purpureocillium lilacinum</name>
    <name type="common">Paecilomyces lilacinus</name>
    <dbReference type="NCBI Taxonomy" id="33203"/>
    <lineage>
        <taxon>Eukaryota</taxon>
        <taxon>Fungi</taxon>
        <taxon>Dikarya</taxon>
        <taxon>Ascomycota</taxon>
        <taxon>Pezizomycotina</taxon>
        <taxon>Sordariomycetes</taxon>
        <taxon>Hypocreomycetidae</taxon>
        <taxon>Hypocreales</taxon>
        <taxon>Ophiocordycipitaceae</taxon>
        <taxon>Purpureocillium</taxon>
    </lineage>
</organism>
<dbReference type="AlphaFoldDB" id="A0A179GXD7"/>
<reference evidence="1 2" key="1">
    <citation type="submission" date="2016-01" db="EMBL/GenBank/DDBJ databases">
        <title>Biosynthesis of antibiotic leucinostatins and their inhibition on Phytophthora in bio-control Purpureocillium lilacinum.</title>
        <authorList>
            <person name="Wang G."/>
            <person name="Liu Z."/>
            <person name="Lin R."/>
            <person name="Li E."/>
            <person name="Mao Z."/>
            <person name="Ling J."/>
            <person name="Yin W."/>
            <person name="Xie B."/>
        </authorList>
    </citation>
    <scope>NUCLEOTIDE SEQUENCE [LARGE SCALE GENOMIC DNA]</scope>
    <source>
        <strain evidence="1">PLBJ-1</strain>
    </source>
</reference>
<dbReference type="Proteomes" id="UP000078240">
    <property type="component" value="Unassembled WGS sequence"/>
</dbReference>
<accession>A0A179GXD7</accession>
<evidence type="ECO:0000313" key="1">
    <source>
        <dbReference type="EMBL" id="OAQ82158.1"/>
    </source>
</evidence>
<name>A0A179GXD7_PURLI</name>
<evidence type="ECO:0000313" key="2">
    <source>
        <dbReference type="Proteomes" id="UP000078240"/>
    </source>
</evidence>
<gene>
    <name evidence="1" type="ORF">VFPBJ_04742</name>
</gene>
<comment type="caution">
    <text evidence="1">The sequence shown here is derived from an EMBL/GenBank/DDBJ whole genome shotgun (WGS) entry which is preliminary data.</text>
</comment>
<proteinExistence type="predicted"/>
<protein>
    <submittedName>
        <fullName evidence="1">Uncharacterized protein</fullName>
    </submittedName>
</protein>
<dbReference type="EMBL" id="LSBH01000003">
    <property type="protein sequence ID" value="OAQ82158.1"/>
    <property type="molecule type" value="Genomic_DNA"/>
</dbReference>